<dbReference type="Proteomes" id="UP001140096">
    <property type="component" value="Unassembled WGS sequence"/>
</dbReference>
<comment type="caution">
    <text evidence="1">The sequence shown here is derived from an EMBL/GenBank/DDBJ whole genome shotgun (WGS) entry which is preliminary data.</text>
</comment>
<accession>A0ACC1LJ23</accession>
<protein>
    <submittedName>
        <fullName evidence="1">Uncharacterized protein</fullName>
    </submittedName>
</protein>
<evidence type="ECO:0000313" key="2">
    <source>
        <dbReference type="Proteomes" id="UP001140096"/>
    </source>
</evidence>
<organism evidence="1 2">
    <name type="scientific">Coemansia furcata</name>
    <dbReference type="NCBI Taxonomy" id="417177"/>
    <lineage>
        <taxon>Eukaryota</taxon>
        <taxon>Fungi</taxon>
        <taxon>Fungi incertae sedis</taxon>
        <taxon>Zoopagomycota</taxon>
        <taxon>Kickxellomycotina</taxon>
        <taxon>Kickxellomycetes</taxon>
        <taxon>Kickxellales</taxon>
        <taxon>Kickxellaceae</taxon>
        <taxon>Coemansia</taxon>
    </lineage>
</organism>
<dbReference type="EMBL" id="JANBUP010000909">
    <property type="protein sequence ID" value="KAJ2809764.1"/>
    <property type="molecule type" value="Genomic_DNA"/>
</dbReference>
<sequence length="723" mass="78684">MLYRKLEGDTFDIGSYVAFGDLDSDTSSSSGPKSLGEHLLCLSVEQLEAGSNVFLVDHAWTTTIDQIIENLDRVPGLLGRMEKLTGVYDSLSSLTGIANADSSLDPEIEANVSTVASMTGVSEEKARDLLTRVNGCLIDAIMAAEDEGKEATPAQTSLQEQILQQLGGGEGSGNGKPQQWRTRGYGCTQSEDGMEVSVPLVPGASSRDVECTFAPKHLTVSVRGSRVVDGGLHAEVRPDESIWFVEDGMLTITLTKRVADSWPELIIGEKHVNPFELQKHLTRVGGELWRYFQSYDCMVQGADQSVVKQTNWYIQDEVGVSVAHSSDPNVCCLPFLYLGAQGQVSPFSILWPIKSISCGDALTRDYCPSWLKDTRQRQGYLHAIFPAPTQPLLDAYLEFTRDLEQTATRAARANLPTTPAPASQAKRVFVSEAAPNVKEAMSAAGFEAVTVIEEADIVLDDDAANTYAGKITNQHPLNSVFSSTDKTVLALQSVAGMQDWQSPGFHLPTQLCEFIGAALMDSSSWWMLASAQSPVVVTSSWAAAVRHMDVGYTSALKCIPSAIAPDQVHVIEKLVLLAPSNRLYIWHENTWIYSHRIHLRDNKPEPYQTLAPAVEVAEVLFMEQLRAKFGGKAFDNIATKMDYIIADVVRLFLGIDSSDSKDFGLFSFRFVLGKGTDGGIASLLQGVSPVPVRGRLANNAHLVPALLSALSGLPDADNWKQVI</sequence>
<reference evidence="1" key="1">
    <citation type="submission" date="2022-07" db="EMBL/GenBank/DDBJ databases">
        <title>Phylogenomic reconstructions and comparative analyses of Kickxellomycotina fungi.</title>
        <authorList>
            <person name="Reynolds N.K."/>
            <person name="Stajich J.E."/>
            <person name="Barry K."/>
            <person name="Grigoriev I.V."/>
            <person name="Crous P."/>
            <person name="Smith M.E."/>
        </authorList>
    </citation>
    <scope>NUCLEOTIDE SEQUENCE</scope>
    <source>
        <strain evidence="1">CBS 102833</strain>
    </source>
</reference>
<evidence type="ECO:0000313" key="1">
    <source>
        <dbReference type="EMBL" id="KAJ2809764.1"/>
    </source>
</evidence>
<keyword evidence="2" id="KW-1185">Reference proteome</keyword>
<gene>
    <name evidence="1" type="ORF">H4S07_003070</name>
</gene>
<proteinExistence type="predicted"/>
<name>A0ACC1LJ23_9FUNG</name>